<dbReference type="InterPro" id="IPR050482">
    <property type="entry name" value="Sensor_HK_TwoCompSys"/>
</dbReference>
<keyword evidence="5" id="KW-0547">Nucleotide-binding</keyword>
<dbReference type="Gene3D" id="3.30.565.10">
    <property type="entry name" value="Histidine kinase-like ATPase, C-terminal domain"/>
    <property type="match status" value="1"/>
</dbReference>
<feature type="domain" description="Signal transduction histidine kinase subgroup 3 dimerisation and phosphoacceptor" evidence="11">
    <location>
        <begin position="367"/>
        <end position="431"/>
    </location>
</feature>
<dbReference type="Pfam" id="PF02518">
    <property type="entry name" value="HATPase_c"/>
    <property type="match status" value="1"/>
</dbReference>
<sequence>MPTVRDRAAQVLQQLGLPGIVLLAAVLGDLGVIVPAAMDGFGRAGADLLLLPGIVGLAACGVWGRSRPVAAAWTGVAVLFVSTVGIRLTSAPAYSTALPSTSFAECVAGTLLVYYCARSASVLAASVTTSALVAAELFAIVARRDMTGIDNFTPLVGAALLLGAVVLGARSRNSAATNQFVELLRTQWLLVGILALTLFVDASIIMSGSRSAALLSVPSAVAALTALYATRRPLRSILLLAGIYVVCDVLILSIGAVHYGSIGGLPFTATASGVVAVALLVRTEPARRSVPAVALLSCVVGAGATAQAYALARESIYSRPSSILPSLFIAAVLLLGISVAIGMFLRARDSERTTVVEAAVAEAQTAERMALARELHDIVAHYVTGIVVQAQAAKIVAERSPDVVPDSLDQIENAGTEALTAMRRLVRSMRGDGTDIQGDSEQATTDLAADLRALAASGGHGVRIDLDVDLPADLPQEVARSALRIVQESLTNVSRHAAGATAAWVSVRADDGGVRVRVADDGSPGEPGPLAVPGGYGLVGMRERVELLGGTLRTGRTHDGWVVEAWLPLTGEEESE</sequence>
<keyword evidence="9" id="KW-1133">Transmembrane helix</keyword>
<feature type="transmembrane region" description="Helical" evidence="9">
    <location>
        <begin position="323"/>
        <end position="345"/>
    </location>
</feature>
<protein>
    <recommendedName>
        <fullName evidence="2">histidine kinase</fullName>
        <ecNumber evidence="2">2.7.13.3</ecNumber>
    </recommendedName>
</protein>
<evidence type="ECO:0000256" key="4">
    <source>
        <dbReference type="ARBA" id="ARBA00022679"/>
    </source>
</evidence>
<feature type="transmembrane region" description="Helical" evidence="9">
    <location>
        <begin position="212"/>
        <end position="230"/>
    </location>
</feature>
<feature type="transmembrane region" description="Helical" evidence="9">
    <location>
        <begin position="15"/>
        <end position="38"/>
    </location>
</feature>
<dbReference type="GO" id="GO:0016020">
    <property type="term" value="C:membrane"/>
    <property type="evidence" value="ECO:0007669"/>
    <property type="project" value="InterPro"/>
</dbReference>
<comment type="caution">
    <text evidence="12">The sequence shown here is derived from an EMBL/GenBank/DDBJ whole genome shotgun (WGS) entry which is preliminary data.</text>
</comment>
<feature type="transmembrane region" description="Helical" evidence="9">
    <location>
        <begin position="188"/>
        <end position="206"/>
    </location>
</feature>
<keyword evidence="13" id="KW-1185">Reference proteome</keyword>
<dbReference type="EC" id="2.7.13.3" evidence="2"/>
<organism evidence="12 13">
    <name type="scientific">Prauserella rugosa</name>
    <dbReference type="NCBI Taxonomy" id="43354"/>
    <lineage>
        <taxon>Bacteria</taxon>
        <taxon>Bacillati</taxon>
        <taxon>Actinomycetota</taxon>
        <taxon>Actinomycetes</taxon>
        <taxon>Pseudonocardiales</taxon>
        <taxon>Pseudonocardiaceae</taxon>
        <taxon>Prauserella</taxon>
    </lineage>
</organism>
<evidence type="ECO:0000256" key="1">
    <source>
        <dbReference type="ARBA" id="ARBA00000085"/>
    </source>
</evidence>
<feature type="transmembrane region" description="Helical" evidence="9">
    <location>
        <begin position="44"/>
        <end position="63"/>
    </location>
</feature>
<comment type="catalytic activity">
    <reaction evidence="1">
        <text>ATP + protein L-histidine = ADP + protein N-phospho-L-histidine.</text>
        <dbReference type="EC" id="2.7.13.3"/>
    </reaction>
</comment>
<dbReference type="PANTHER" id="PTHR24421">
    <property type="entry name" value="NITRATE/NITRITE SENSOR PROTEIN NARX-RELATED"/>
    <property type="match status" value="1"/>
</dbReference>
<keyword evidence="8" id="KW-0902">Two-component regulatory system</keyword>
<evidence type="ECO:0000256" key="9">
    <source>
        <dbReference type="SAM" id="Phobius"/>
    </source>
</evidence>
<evidence type="ECO:0000256" key="7">
    <source>
        <dbReference type="ARBA" id="ARBA00022840"/>
    </source>
</evidence>
<dbReference type="Gene3D" id="1.20.5.1930">
    <property type="match status" value="1"/>
</dbReference>
<dbReference type="Proteomes" id="UP000317303">
    <property type="component" value="Unassembled WGS sequence"/>
</dbReference>
<dbReference type="EMBL" id="VLJV01000001">
    <property type="protein sequence ID" value="TWH21621.1"/>
    <property type="molecule type" value="Genomic_DNA"/>
</dbReference>
<dbReference type="RefSeq" id="WP_030530280.1">
    <property type="nucleotide sequence ID" value="NZ_JOIJ01000001.1"/>
</dbReference>
<feature type="transmembrane region" description="Helical" evidence="9">
    <location>
        <begin position="293"/>
        <end position="311"/>
    </location>
</feature>
<evidence type="ECO:0000313" key="12">
    <source>
        <dbReference type="EMBL" id="TWH21621.1"/>
    </source>
</evidence>
<feature type="transmembrane region" description="Helical" evidence="9">
    <location>
        <begin position="148"/>
        <end position="167"/>
    </location>
</feature>
<dbReference type="InterPro" id="IPR011712">
    <property type="entry name" value="Sig_transdc_His_kin_sub3_dim/P"/>
</dbReference>
<evidence type="ECO:0000259" key="10">
    <source>
        <dbReference type="Pfam" id="PF02518"/>
    </source>
</evidence>
<reference evidence="12 13" key="1">
    <citation type="submission" date="2019-07" db="EMBL/GenBank/DDBJ databases">
        <title>R&amp;d 2014.</title>
        <authorList>
            <person name="Klenk H.-P."/>
        </authorList>
    </citation>
    <scope>NUCLEOTIDE SEQUENCE [LARGE SCALE GENOMIC DNA]</scope>
    <source>
        <strain evidence="12 13">DSM 43194</strain>
    </source>
</reference>
<dbReference type="AlphaFoldDB" id="A0A660CKD2"/>
<evidence type="ECO:0000259" key="11">
    <source>
        <dbReference type="Pfam" id="PF07730"/>
    </source>
</evidence>
<evidence type="ECO:0000256" key="6">
    <source>
        <dbReference type="ARBA" id="ARBA00022777"/>
    </source>
</evidence>
<dbReference type="Pfam" id="PF07730">
    <property type="entry name" value="HisKA_3"/>
    <property type="match status" value="1"/>
</dbReference>
<feature type="domain" description="Histidine kinase/HSP90-like ATPase" evidence="10">
    <location>
        <begin position="481"/>
        <end position="570"/>
    </location>
</feature>
<feature type="transmembrane region" description="Helical" evidence="9">
    <location>
        <begin position="122"/>
        <end position="142"/>
    </location>
</feature>
<dbReference type="InterPro" id="IPR003594">
    <property type="entry name" value="HATPase_dom"/>
</dbReference>
<evidence type="ECO:0000313" key="13">
    <source>
        <dbReference type="Proteomes" id="UP000317303"/>
    </source>
</evidence>
<dbReference type="GO" id="GO:0046983">
    <property type="term" value="F:protein dimerization activity"/>
    <property type="evidence" value="ECO:0007669"/>
    <property type="project" value="InterPro"/>
</dbReference>
<evidence type="ECO:0000256" key="8">
    <source>
        <dbReference type="ARBA" id="ARBA00023012"/>
    </source>
</evidence>
<evidence type="ECO:0000256" key="2">
    <source>
        <dbReference type="ARBA" id="ARBA00012438"/>
    </source>
</evidence>
<dbReference type="SUPFAM" id="SSF55874">
    <property type="entry name" value="ATPase domain of HSP90 chaperone/DNA topoisomerase II/histidine kinase"/>
    <property type="match status" value="1"/>
</dbReference>
<dbReference type="GO" id="GO:0005524">
    <property type="term" value="F:ATP binding"/>
    <property type="evidence" value="ECO:0007669"/>
    <property type="project" value="UniProtKB-KW"/>
</dbReference>
<dbReference type="InterPro" id="IPR036890">
    <property type="entry name" value="HATPase_C_sf"/>
</dbReference>
<keyword evidence="4" id="KW-0808">Transferase</keyword>
<name>A0A660CKD2_9PSEU</name>
<dbReference type="CDD" id="cd16917">
    <property type="entry name" value="HATPase_UhpB-NarQ-NarX-like"/>
    <property type="match status" value="1"/>
</dbReference>
<dbReference type="GO" id="GO:0000155">
    <property type="term" value="F:phosphorelay sensor kinase activity"/>
    <property type="evidence" value="ECO:0007669"/>
    <property type="project" value="InterPro"/>
</dbReference>
<keyword evidence="9" id="KW-0812">Transmembrane</keyword>
<dbReference type="PANTHER" id="PTHR24421:SF10">
    <property type="entry name" value="NITRATE_NITRITE SENSOR PROTEIN NARQ"/>
    <property type="match status" value="1"/>
</dbReference>
<feature type="transmembrane region" description="Helical" evidence="9">
    <location>
        <begin position="237"/>
        <end position="256"/>
    </location>
</feature>
<accession>A0A660CKD2</accession>
<gene>
    <name evidence="12" type="ORF">JD82_03487</name>
</gene>
<evidence type="ECO:0000256" key="5">
    <source>
        <dbReference type="ARBA" id="ARBA00022741"/>
    </source>
</evidence>
<keyword evidence="6 12" id="KW-0418">Kinase</keyword>
<feature type="transmembrane region" description="Helical" evidence="9">
    <location>
        <begin position="70"/>
        <end position="88"/>
    </location>
</feature>
<dbReference type="OrthoDB" id="227596at2"/>
<keyword evidence="9" id="KW-0472">Membrane</keyword>
<evidence type="ECO:0000256" key="3">
    <source>
        <dbReference type="ARBA" id="ARBA00022553"/>
    </source>
</evidence>
<proteinExistence type="predicted"/>
<keyword evidence="7" id="KW-0067">ATP-binding</keyword>
<feature type="transmembrane region" description="Helical" evidence="9">
    <location>
        <begin position="94"/>
        <end position="115"/>
    </location>
</feature>
<keyword evidence="3" id="KW-0597">Phosphoprotein</keyword>
<feature type="transmembrane region" description="Helical" evidence="9">
    <location>
        <begin position="262"/>
        <end position="281"/>
    </location>
</feature>